<name>K6DKW9_9BACI</name>
<dbReference type="PATRIC" id="fig|1117379.3.peg.2538"/>
<dbReference type="eggNOG" id="COG2378">
    <property type="taxonomic scope" value="Bacteria"/>
</dbReference>
<dbReference type="AlphaFoldDB" id="K6DKW9"/>
<accession>K6DKW9</accession>
<proteinExistence type="predicted"/>
<sequence>MDGLLNRSIEEHMPLEMIYLAENQELSQRKLIVKEVNGDYIRAYCLARKQMRTFKRENILSILPESRPKHRYLH</sequence>
<protein>
    <recommendedName>
        <fullName evidence="3">WYL domain-containing protein</fullName>
    </recommendedName>
</protein>
<evidence type="ECO:0008006" key="3">
    <source>
        <dbReference type="Google" id="ProtNLM"/>
    </source>
</evidence>
<dbReference type="Proteomes" id="UP000006316">
    <property type="component" value="Unassembled WGS sequence"/>
</dbReference>
<dbReference type="STRING" id="1117379.BABA_12176"/>
<evidence type="ECO:0000313" key="1">
    <source>
        <dbReference type="EMBL" id="EKN68808.1"/>
    </source>
</evidence>
<dbReference type="OrthoDB" id="2112405at2"/>
<comment type="caution">
    <text evidence="1">The sequence shown here is derived from an EMBL/GenBank/DDBJ whole genome shotgun (WGS) entry which is preliminary data.</text>
</comment>
<organism evidence="1 2">
    <name type="scientific">Neobacillus bataviensis LMG 21833</name>
    <dbReference type="NCBI Taxonomy" id="1117379"/>
    <lineage>
        <taxon>Bacteria</taxon>
        <taxon>Bacillati</taxon>
        <taxon>Bacillota</taxon>
        <taxon>Bacilli</taxon>
        <taxon>Bacillales</taxon>
        <taxon>Bacillaceae</taxon>
        <taxon>Neobacillus</taxon>
    </lineage>
</organism>
<dbReference type="EMBL" id="AJLS01000063">
    <property type="protein sequence ID" value="EKN68808.1"/>
    <property type="molecule type" value="Genomic_DNA"/>
</dbReference>
<reference evidence="1 2" key="1">
    <citation type="journal article" date="2012" name="Front. Microbiol.">
        <title>Redundancy and modularity in membrane-associated dissimilatory nitrate reduction in Bacillus.</title>
        <authorList>
            <person name="Heylen K."/>
            <person name="Keltjens J."/>
        </authorList>
    </citation>
    <scope>NUCLEOTIDE SEQUENCE [LARGE SCALE GENOMIC DNA]</scope>
    <source>
        <strain evidence="2">LMG 21833T</strain>
    </source>
</reference>
<gene>
    <name evidence="1" type="ORF">BABA_12176</name>
</gene>
<dbReference type="RefSeq" id="WP_007085449.1">
    <property type="nucleotide sequence ID" value="NZ_AJLS01000063.1"/>
</dbReference>
<evidence type="ECO:0000313" key="2">
    <source>
        <dbReference type="Proteomes" id="UP000006316"/>
    </source>
</evidence>
<keyword evidence="2" id="KW-1185">Reference proteome</keyword>